<feature type="chain" id="PRO_5039730035" evidence="2">
    <location>
        <begin position="29"/>
        <end position="324"/>
    </location>
</feature>
<keyword evidence="2" id="KW-0732">Signal</keyword>
<reference evidence="6" key="1">
    <citation type="submission" date="2018-08" db="EMBL/GenBank/DDBJ databases">
        <title>Genome of Lactobacillus sp. HBUAS52074.</title>
        <authorList>
            <person name="Guo Z."/>
            <person name="Zhang Z.D."/>
        </authorList>
    </citation>
    <scope>NUCLEOTIDE SEQUENCE [LARGE SCALE GENOMIC DNA]</scope>
    <source>
        <strain evidence="6">HBUAS52074</strain>
    </source>
</reference>
<dbReference type="Gene3D" id="3.30.1460.60">
    <property type="match status" value="1"/>
</dbReference>
<feature type="signal peptide" evidence="2">
    <location>
        <begin position="1"/>
        <end position="28"/>
    </location>
</feature>
<dbReference type="InterPro" id="IPR054365">
    <property type="entry name" value="Lreu_0056-like"/>
</dbReference>
<accession>A0A386PUL0</accession>
<dbReference type="Pfam" id="PF22125">
    <property type="entry name" value="Lreu_0056_like"/>
    <property type="match status" value="1"/>
</dbReference>
<dbReference type="EMBL" id="CP031933">
    <property type="protein sequence ID" value="AYE39272.1"/>
    <property type="molecule type" value="Genomic_DNA"/>
</dbReference>
<dbReference type="Proteomes" id="UP000267208">
    <property type="component" value="Chromosome"/>
</dbReference>
<dbReference type="RefSeq" id="WP_120143746.1">
    <property type="nucleotide sequence ID" value="NZ_CP031933.2"/>
</dbReference>
<evidence type="ECO:0000259" key="4">
    <source>
        <dbReference type="Pfam" id="PF22125"/>
    </source>
</evidence>
<dbReference type="KEGG" id="lzh:D1B17_11790"/>
<evidence type="ECO:0000313" key="6">
    <source>
        <dbReference type="Proteomes" id="UP000267208"/>
    </source>
</evidence>
<organism evidence="5 6">
    <name type="scientific">Companilactobacillus zhachilii</name>
    <dbReference type="NCBI Taxonomy" id="2304606"/>
    <lineage>
        <taxon>Bacteria</taxon>
        <taxon>Bacillati</taxon>
        <taxon>Bacillota</taxon>
        <taxon>Bacilli</taxon>
        <taxon>Lactobacillales</taxon>
        <taxon>Lactobacillaceae</taxon>
        <taxon>Companilactobacillus</taxon>
    </lineage>
</organism>
<name>A0A386PUL0_9LACO</name>
<keyword evidence="6" id="KW-1185">Reference proteome</keyword>
<feature type="compositionally biased region" description="Low complexity" evidence="1">
    <location>
        <begin position="26"/>
        <end position="43"/>
    </location>
</feature>
<evidence type="ECO:0000313" key="5">
    <source>
        <dbReference type="EMBL" id="AYE39272.1"/>
    </source>
</evidence>
<dbReference type="AlphaFoldDB" id="A0A386PUL0"/>
<proteinExistence type="predicted"/>
<evidence type="ECO:0000259" key="3">
    <source>
        <dbReference type="Pfam" id="PF15983"/>
    </source>
</evidence>
<dbReference type="OrthoDB" id="2149782at2"/>
<evidence type="ECO:0000256" key="2">
    <source>
        <dbReference type="SAM" id="SignalP"/>
    </source>
</evidence>
<dbReference type="Pfam" id="PF15983">
    <property type="entry name" value="DUF4767"/>
    <property type="match status" value="1"/>
</dbReference>
<gene>
    <name evidence="5" type="ORF">D1B17_11790</name>
</gene>
<feature type="region of interest" description="Disordered" evidence="1">
    <location>
        <begin position="26"/>
        <end position="57"/>
    </location>
</feature>
<feature type="domain" description="DUF4767" evidence="3">
    <location>
        <begin position="61"/>
        <end position="191"/>
    </location>
</feature>
<evidence type="ECO:0000256" key="1">
    <source>
        <dbReference type="SAM" id="MobiDB-lite"/>
    </source>
</evidence>
<dbReference type="PROSITE" id="PS51257">
    <property type="entry name" value="PROKAR_LIPOPROTEIN"/>
    <property type="match status" value="1"/>
</dbReference>
<sequence>MKIRKWHLATVFVATALILTGCSSQNQSAKKSSSSKPTTSVVSHKSKKTNKTQVNNKQATVLWDSSKDNQLKVFIDQWGPTMKQAYVKYDGSNSLKTSTGTIYPDDLSKVTVEGANASIGWSKDGKGTNEYNVVAIYNYNGTVPPLPNHITYFFAFHNNQPIVLVDQSRDGTPNLVETGNNDLKSGFNDIVAGKKAAVNSNTEASNNKQLSQLVTDPKMVGVMVYQMHGAQISSDVAKLLSVYTANGRYWIGTGTSLSNVGYTISGETVTYYTPHYNDDTEKDDWIPHNISLRDLENQYYSSNDQKQNVQAIAGQMPSIDNMDD</sequence>
<feature type="domain" description="Lreu-0056-like" evidence="4">
    <location>
        <begin position="249"/>
        <end position="315"/>
    </location>
</feature>
<protein>
    <submittedName>
        <fullName evidence="5">DUF4767 domain-containing protein</fullName>
    </submittedName>
</protein>
<dbReference type="InterPro" id="IPR031927">
    <property type="entry name" value="DUF4767"/>
</dbReference>